<gene>
    <name evidence="6" type="ORF">HPE63_15455</name>
</gene>
<dbReference type="InterPro" id="IPR017850">
    <property type="entry name" value="Alkaline_phosphatase_core_sf"/>
</dbReference>
<protein>
    <submittedName>
        <fullName evidence="6">Sulfatase-like hydrolase/transferase</fullName>
    </submittedName>
</protein>
<dbReference type="InterPro" id="IPR000917">
    <property type="entry name" value="Sulfatase_N"/>
</dbReference>
<dbReference type="PANTHER" id="PTHR42693">
    <property type="entry name" value="ARYLSULFATASE FAMILY MEMBER"/>
    <property type="match status" value="1"/>
</dbReference>
<evidence type="ECO:0000313" key="7">
    <source>
        <dbReference type="Proteomes" id="UP000598350"/>
    </source>
</evidence>
<organism evidence="6 7">
    <name type="scientific">Maribacter arenosus</name>
    <dbReference type="NCBI Taxonomy" id="1854708"/>
    <lineage>
        <taxon>Bacteria</taxon>
        <taxon>Pseudomonadati</taxon>
        <taxon>Bacteroidota</taxon>
        <taxon>Flavobacteriia</taxon>
        <taxon>Flavobacteriales</taxon>
        <taxon>Flavobacteriaceae</taxon>
        <taxon>Maribacter</taxon>
    </lineage>
</organism>
<evidence type="ECO:0000259" key="5">
    <source>
        <dbReference type="Pfam" id="PF00884"/>
    </source>
</evidence>
<dbReference type="InterPro" id="IPR050738">
    <property type="entry name" value="Sulfatase"/>
</dbReference>
<dbReference type="PROSITE" id="PS00523">
    <property type="entry name" value="SULFATASE_1"/>
    <property type="match status" value="1"/>
</dbReference>
<dbReference type="EMBL" id="JABTCG010000005">
    <property type="protein sequence ID" value="MBD0852078.1"/>
    <property type="molecule type" value="Genomic_DNA"/>
</dbReference>
<sequence length="166" mass="18215">MKYRIILVFVTLTTLVSCKEQPQRPNIILIMTDDQGWYDVGFNGNTQIKTPNLDKLAADGIIFHRFYSASAVCSPTRASVITGRNPLRMHIPDANSGHMLPQELILPEILGEQGYATGHFGKWHLGGLPKRKSPAGASVPLVLMPAPTPNTLVIVSPMIFKIGRAK</sequence>
<dbReference type="SUPFAM" id="SSF53649">
    <property type="entry name" value="Alkaline phosphatase-like"/>
    <property type="match status" value="1"/>
</dbReference>
<name>A0ABR7VFD4_9FLAO</name>
<dbReference type="PANTHER" id="PTHR42693:SF53">
    <property type="entry name" value="ENDO-4-O-SULFATASE"/>
    <property type="match status" value="1"/>
</dbReference>
<dbReference type="Pfam" id="PF00884">
    <property type="entry name" value="Sulfatase"/>
    <property type="match status" value="1"/>
</dbReference>
<evidence type="ECO:0000256" key="1">
    <source>
        <dbReference type="ARBA" id="ARBA00008779"/>
    </source>
</evidence>
<comment type="similarity">
    <text evidence="1">Belongs to the sulfatase family.</text>
</comment>
<reference evidence="6 7" key="1">
    <citation type="submission" date="2020-05" db="EMBL/GenBank/DDBJ databases">
        <title>The draft genome sequence of Maribacter arenosus CAU 1321.</title>
        <authorList>
            <person name="Mu L."/>
        </authorList>
    </citation>
    <scope>NUCLEOTIDE SEQUENCE [LARGE SCALE GENOMIC DNA]</scope>
    <source>
        <strain evidence="6 7">CAU 1321</strain>
    </source>
</reference>
<comment type="caution">
    <text evidence="6">The sequence shown here is derived from an EMBL/GenBank/DDBJ whole genome shotgun (WGS) entry which is preliminary data.</text>
</comment>
<keyword evidence="3" id="KW-0378">Hydrolase</keyword>
<dbReference type="CDD" id="cd16022">
    <property type="entry name" value="sulfatase_like"/>
    <property type="match status" value="1"/>
</dbReference>
<keyword evidence="4" id="KW-0106">Calcium</keyword>
<keyword evidence="7" id="KW-1185">Reference proteome</keyword>
<dbReference type="Gene3D" id="3.40.720.10">
    <property type="entry name" value="Alkaline Phosphatase, subunit A"/>
    <property type="match status" value="1"/>
</dbReference>
<accession>A0ABR7VFD4</accession>
<evidence type="ECO:0000256" key="2">
    <source>
        <dbReference type="ARBA" id="ARBA00022723"/>
    </source>
</evidence>
<keyword evidence="2" id="KW-0479">Metal-binding</keyword>
<dbReference type="Proteomes" id="UP000598350">
    <property type="component" value="Unassembled WGS sequence"/>
</dbReference>
<dbReference type="PROSITE" id="PS51257">
    <property type="entry name" value="PROKAR_LIPOPROTEIN"/>
    <property type="match status" value="1"/>
</dbReference>
<evidence type="ECO:0000313" key="6">
    <source>
        <dbReference type="EMBL" id="MBD0852078.1"/>
    </source>
</evidence>
<dbReference type="InterPro" id="IPR024607">
    <property type="entry name" value="Sulfatase_CS"/>
</dbReference>
<feature type="domain" description="Sulfatase N-terminal" evidence="5">
    <location>
        <begin position="25"/>
        <end position="130"/>
    </location>
</feature>
<evidence type="ECO:0000256" key="3">
    <source>
        <dbReference type="ARBA" id="ARBA00022801"/>
    </source>
</evidence>
<proteinExistence type="inferred from homology"/>
<evidence type="ECO:0000256" key="4">
    <source>
        <dbReference type="ARBA" id="ARBA00022837"/>
    </source>
</evidence>
<dbReference type="RefSeq" id="WP_188315186.1">
    <property type="nucleotide sequence ID" value="NZ_JABTCG010000005.1"/>
</dbReference>